<dbReference type="eggNOG" id="KOG1522">
    <property type="taxonomic scope" value="Eukaryota"/>
</dbReference>
<organism evidence="5 6">
    <name type="scientific">Globisporangium ultimum (strain ATCC 200006 / CBS 805.95 / DAOM BR144)</name>
    <name type="common">Pythium ultimum</name>
    <dbReference type="NCBI Taxonomy" id="431595"/>
    <lineage>
        <taxon>Eukaryota</taxon>
        <taxon>Sar</taxon>
        <taxon>Stramenopiles</taxon>
        <taxon>Oomycota</taxon>
        <taxon>Peronosporomycetes</taxon>
        <taxon>Pythiales</taxon>
        <taxon>Pythiaceae</taxon>
        <taxon>Globisporangium</taxon>
    </lineage>
</organism>
<dbReference type="OMA" id="DETKFHF"/>
<dbReference type="GO" id="GO:0046983">
    <property type="term" value="F:protein dimerization activity"/>
    <property type="evidence" value="ECO:0007669"/>
    <property type="project" value="InterPro"/>
</dbReference>
<dbReference type="Proteomes" id="UP000019132">
    <property type="component" value="Unassembled WGS sequence"/>
</dbReference>
<evidence type="ECO:0000259" key="4">
    <source>
        <dbReference type="SMART" id="SM00662"/>
    </source>
</evidence>
<dbReference type="STRING" id="431595.K3W7V5"/>
<keyword evidence="6" id="KW-1185">Reference proteome</keyword>
<feature type="domain" description="DNA-directed RNA polymerase RpoA/D/Rpb3-type" evidence="4">
    <location>
        <begin position="18"/>
        <end position="300"/>
    </location>
</feature>
<keyword evidence="2" id="KW-0804">Transcription</keyword>
<dbReference type="InterPro" id="IPR050518">
    <property type="entry name" value="Rpo3/RPB3_RNA_Pol_subunit"/>
</dbReference>
<dbReference type="InterPro" id="IPR001514">
    <property type="entry name" value="DNA-dir_RNA_pol_30-40kDasu_CS"/>
</dbReference>
<protein>
    <recommendedName>
        <fullName evidence="4">DNA-directed RNA polymerase RpoA/D/Rpb3-type domain-containing protein</fullName>
    </recommendedName>
</protein>
<dbReference type="InterPro" id="IPR036603">
    <property type="entry name" value="RBP11-like"/>
</dbReference>
<dbReference type="InterPro" id="IPR036643">
    <property type="entry name" value="RNApol_insert_sf"/>
</dbReference>
<dbReference type="GO" id="GO:0005665">
    <property type="term" value="C:RNA polymerase II, core complex"/>
    <property type="evidence" value="ECO:0007669"/>
    <property type="project" value="TreeGrafter"/>
</dbReference>
<dbReference type="Pfam" id="PF01193">
    <property type="entry name" value="RNA_pol_L"/>
    <property type="match status" value="1"/>
</dbReference>
<dbReference type="SUPFAM" id="SSF55257">
    <property type="entry name" value="RBP11-like subunits of RNA polymerase"/>
    <property type="match status" value="1"/>
</dbReference>
<dbReference type="EMBL" id="GL376620">
    <property type="status" value="NOT_ANNOTATED_CDS"/>
    <property type="molecule type" value="Genomic_DNA"/>
</dbReference>
<dbReference type="Gene3D" id="3.30.1360.10">
    <property type="entry name" value="RNA polymerase, RBP11-like subunit"/>
    <property type="match status" value="1"/>
</dbReference>
<dbReference type="GO" id="GO:0003899">
    <property type="term" value="F:DNA-directed RNA polymerase activity"/>
    <property type="evidence" value="ECO:0007669"/>
    <property type="project" value="InterPro"/>
</dbReference>
<dbReference type="Pfam" id="PF01000">
    <property type="entry name" value="RNA_pol_A_bac"/>
    <property type="match status" value="1"/>
</dbReference>
<dbReference type="InParanoid" id="K3W7V5"/>
<reference evidence="6" key="1">
    <citation type="journal article" date="2010" name="Genome Biol.">
        <title>Genome sequence of the necrotrophic plant pathogen Pythium ultimum reveals original pathogenicity mechanisms and effector repertoire.</title>
        <authorList>
            <person name="Levesque C.A."/>
            <person name="Brouwer H."/>
            <person name="Cano L."/>
            <person name="Hamilton J.P."/>
            <person name="Holt C."/>
            <person name="Huitema E."/>
            <person name="Raffaele S."/>
            <person name="Robideau G.P."/>
            <person name="Thines M."/>
            <person name="Win J."/>
            <person name="Zerillo M.M."/>
            <person name="Beakes G.W."/>
            <person name="Boore J.L."/>
            <person name="Busam D."/>
            <person name="Dumas B."/>
            <person name="Ferriera S."/>
            <person name="Fuerstenberg S.I."/>
            <person name="Gachon C.M."/>
            <person name="Gaulin E."/>
            <person name="Govers F."/>
            <person name="Grenville-Briggs L."/>
            <person name="Horner N."/>
            <person name="Hostetler J."/>
            <person name="Jiang R.H."/>
            <person name="Johnson J."/>
            <person name="Krajaejun T."/>
            <person name="Lin H."/>
            <person name="Meijer H.J."/>
            <person name="Moore B."/>
            <person name="Morris P."/>
            <person name="Phuntmart V."/>
            <person name="Puiu D."/>
            <person name="Shetty J."/>
            <person name="Stajich J.E."/>
            <person name="Tripathy S."/>
            <person name="Wawra S."/>
            <person name="van West P."/>
            <person name="Whitty B.R."/>
            <person name="Coutinho P.M."/>
            <person name="Henrissat B."/>
            <person name="Martin F."/>
            <person name="Thomas P.D."/>
            <person name="Tyler B.M."/>
            <person name="De Vries R.P."/>
            <person name="Kamoun S."/>
            <person name="Yandell M."/>
            <person name="Tisserat N."/>
            <person name="Buell C.R."/>
        </authorList>
    </citation>
    <scope>NUCLEOTIDE SEQUENCE</scope>
    <source>
        <strain evidence="6">DAOM:BR144</strain>
    </source>
</reference>
<evidence type="ECO:0000313" key="6">
    <source>
        <dbReference type="Proteomes" id="UP000019132"/>
    </source>
</evidence>
<dbReference type="AlphaFoldDB" id="K3W7V5"/>
<dbReference type="Gene3D" id="2.170.120.12">
    <property type="entry name" value="DNA-directed RNA polymerase, insert domain"/>
    <property type="match status" value="1"/>
</dbReference>
<evidence type="ECO:0000313" key="5">
    <source>
        <dbReference type="EnsemblProtists" id="PYU1_T001046"/>
    </source>
</evidence>
<evidence type="ECO:0000256" key="1">
    <source>
        <dbReference type="ARBA" id="ARBA00022478"/>
    </source>
</evidence>
<reference evidence="5" key="3">
    <citation type="submission" date="2015-02" db="UniProtKB">
        <authorList>
            <consortium name="EnsemblProtists"/>
        </authorList>
    </citation>
    <scope>IDENTIFICATION</scope>
    <source>
        <strain evidence="5">DAOM BR144</strain>
    </source>
</reference>
<dbReference type="FunFam" id="2.170.120.12:FF:000009">
    <property type="entry name" value="DNA-directed RNA polymerase II 36 kDa polypeptide A"/>
    <property type="match status" value="1"/>
</dbReference>
<dbReference type="VEuPathDB" id="FungiDB:PYU1_G001046"/>
<dbReference type="PROSITE" id="PS00446">
    <property type="entry name" value="RNA_POL_D_30KD"/>
    <property type="match status" value="1"/>
</dbReference>
<dbReference type="SMART" id="SM00662">
    <property type="entry name" value="RPOLD"/>
    <property type="match status" value="1"/>
</dbReference>
<dbReference type="InterPro" id="IPR011262">
    <property type="entry name" value="DNA-dir_RNA_pol_insert"/>
</dbReference>
<evidence type="ECO:0000256" key="2">
    <source>
        <dbReference type="ARBA" id="ARBA00023163"/>
    </source>
</evidence>
<dbReference type="EnsemblProtists" id="PYU1_T001046">
    <property type="protein sequence ID" value="PYU1_T001046"/>
    <property type="gene ID" value="PYU1_G001046"/>
</dbReference>
<dbReference type="HOGENOM" id="CLU_038421_3_0_1"/>
<reference evidence="6" key="2">
    <citation type="submission" date="2010-04" db="EMBL/GenBank/DDBJ databases">
        <authorList>
            <person name="Buell R."/>
            <person name="Hamilton J."/>
            <person name="Hostetler J."/>
        </authorList>
    </citation>
    <scope>NUCLEOTIDE SEQUENCE [LARGE SCALE GENOMIC DNA]</scope>
    <source>
        <strain evidence="6">DAOM:BR144</strain>
    </source>
</reference>
<dbReference type="InterPro" id="IPR022842">
    <property type="entry name" value="RNAP_Rpo3/Rpb3/RPAC1"/>
</dbReference>
<dbReference type="PANTHER" id="PTHR11800">
    <property type="entry name" value="DNA-DIRECTED RNA POLYMERASE"/>
    <property type="match status" value="1"/>
</dbReference>
<accession>K3W7V5</accession>
<dbReference type="InterPro" id="IPR011263">
    <property type="entry name" value="DNA-dir_RNA_pol_RpoA/D/Rpb3"/>
</dbReference>
<sequence>MPNPRFPKIEIQELRDDFIKFELSETDASVANAIRRVMISEVPTLAIDLVSIEVNTSVMTDEFLAHRLGMIPLYFDGGLENFRQRFVYSQDCDCDEHCPNCSVEFQLDVRADQGVMTVTSEALKSLDPYIRPVNFSSEEELNNTQDTGVIIAKLGPGQRLRLSAIAKLGIGKEHAKWSPVAVATFMYEPIITLNQAVLATYTPEQKAELYKSCPTEVYETDENYDQFTVGDSMRCMYCDECVKVADSFKDNPEDDAAVSVRMREDKFIFSVETTGQLRPEEVVICALDLIREKLSSLKHQCLELSQDDQGATSAPITPFG</sequence>
<dbReference type="PANTHER" id="PTHR11800:SF2">
    <property type="entry name" value="DNA-DIRECTED RNA POLYMERASE II SUBUNIT RPB3"/>
    <property type="match status" value="1"/>
</dbReference>
<dbReference type="GO" id="GO:0003677">
    <property type="term" value="F:DNA binding"/>
    <property type="evidence" value="ECO:0007669"/>
    <property type="project" value="InterPro"/>
</dbReference>
<dbReference type="NCBIfam" id="NF001988">
    <property type="entry name" value="PRK00783.1"/>
    <property type="match status" value="1"/>
</dbReference>
<dbReference type="GO" id="GO:0006366">
    <property type="term" value="P:transcription by RNA polymerase II"/>
    <property type="evidence" value="ECO:0007669"/>
    <property type="project" value="TreeGrafter"/>
</dbReference>
<keyword evidence="1" id="KW-0240">DNA-directed RNA polymerase</keyword>
<proteinExistence type="inferred from homology"/>
<dbReference type="HAMAP" id="MF_00320">
    <property type="entry name" value="RNApol_arch_Rpo3"/>
    <property type="match status" value="1"/>
</dbReference>
<evidence type="ECO:0000256" key="3">
    <source>
        <dbReference type="ARBA" id="ARBA00025804"/>
    </source>
</evidence>
<dbReference type="CDD" id="cd07031">
    <property type="entry name" value="RNAP_II_RPB3"/>
    <property type="match status" value="1"/>
</dbReference>
<name>K3W7V5_GLOUD</name>
<comment type="similarity">
    <text evidence="3">Belongs to the archaeal Rpo3/eukaryotic RPB3 RNA polymerase subunit family.</text>
</comment>
<dbReference type="SUPFAM" id="SSF56553">
    <property type="entry name" value="Insert subdomain of RNA polymerase alpha subunit"/>
    <property type="match status" value="1"/>
</dbReference>